<evidence type="ECO:0000313" key="3">
    <source>
        <dbReference type="Proteomes" id="UP000238071"/>
    </source>
</evidence>
<proteinExistence type="predicted"/>
<evidence type="ECO:0000313" key="2">
    <source>
        <dbReference type="EMBL" id="PPK73731.1"/>
    </source>
</evidence>
<dbReference type="InterPro" id="IPR001509">
    <property type="entry name" value="Epimerase_deHydtase"/>
</dbReference>
<sequence length="316" mass="34905">MRIAILGATSQIARDLIVSFSTADDKQLHLFARHPDEAAKWLMSVGLSGRYPVDEFSGFAKQEFDAVINFVGVGNPAQTVVLGNSIFDITLRFDELVLDYLGAHPACRYLFLSSGAAYGSSFNEPAARNTPAVVAINDLAPQEWYGVAKLHAECRHRAHPELPIIDIRVFNYFSRTQDISARFLITDILRAVRDGIVLKASSDYIVRDFLHPSDFYKLVSALLSTPAVNAVVDCYSRAPISKPELLANMQKEFGLQYEITDATAGVNATGSKPHYYSLNTRAADFGYIPSLTSLEGIVQEMEAMLQQSRSSRINIC</sequence>
<feature type="domain" description="NAD-dependent epimerase/dehydratase" evidence="1">
    <location>
        <begin position="3"/>
        <end position="227"/>
    </location>
</feature>
<dbReference type="InterPro" id="IPR036291">
    <property type="entry name" value="NAD(P)-bd_dom_sf"/>
</dbReference>
<accession>A0A2S6H8H0</accession>
<gene>
    <name evidence="2" type="ORF">B0F88_101261</name>
</gene>
<comment type="caution">
    <text evidence="2">The sequence shown here is derived from an EMBL/GenBank/DDBJ whole genome shotgun (WGS) entry which is preliminary data.</text>
</comment>
<keyword evidence="3" id="KW-1185">Reference proteome</keyword>
<evidence type="ECO:0000259" key="1">
    <source>
        <dbReference type="Pfam" id="PF01370"/>
    </source>
</evidence>
<dbReference type="Proteomes" id="UP000238071">
    <property type="component" value="Unassembled WGS sequence"/>
</dbReference>
<organism evidence="2 3">
    <name type="scientific">Methylobacter tundripaludum</name>
    <dbReference type="NCBI Taxonomy" id="173365"/>
    <lineage>
        <taxon>Bacteria</taxon>
        <taxon>Pseudomonadati</taxon>
        <taxon>Pseudomonadota</taxon>
        <taxon>Gammaproteobacteria</taxon>
        <taxon>Methylococcales</taxon>
        <taxon>Methylococcaceae</taxon>
        <taxon>Methylobacter</taxon>
    </lineage>
</organism>
<dbReference type="SUPFAM" id="SSF51735">
    <property type="entry name" value="NAD(P)-binding Rossmann-fold domains"/>
    <property type="match status" value="1"/>
</dbReference>
<dbReference type="Gene3D" id="3.40.50.720">
    <property type="entry name" value="NAD(P)-binding Rossmann-like Domain"/>
    <property type="match status" value="1"/>
</dbReference>
<dbReference type="EMBL" id="PTIY01000001">
    <property type="protein sequence ID" value="PPK73731.1"/>
    <property type="molecule type" value="Genomic_DNA"/>
</dbReference>
<dbReference type="AlphaFoldDB" id="A0A2S6H8H0"/>
<dbReference type="Pfam" id="PF01370">
    <property type="entry name" value="Epimerase"/>
    <property type="match status" value="1"/>
</dbReference>
<protein>
    <submittedName>
        <fullName evidence="2">Nucleoside-diphosphate-sugar epimerase</fullName>
    </submittedName>
</protein>
<reference evidence="2 3" key="1">
    <citation type="submission" date="2018-02" db="EMBL/GenBank/DDBJ databases">
        <title>Subsurface microbial communities from deep shales in Ohio and West Virginia, USA.</title>
        <authorList>
            <person name="Wrighton K."/>
        </authorList>
    </citation>
    <scope>NUCLEOTIDE SEQUENCE [LARGE SCALE GENOMIC DNA]</scope>
    <source>
        <strain evidence="2 3">OWC-G53F</strain>
    </source>
</reference>
<name>A0A2S6H8H0_9GAMM</name>